<dbReference type="PROSITE" id="PS50110">
    <property type="entry name" value="RESPONSE_REGULATORY"/>
    <property type="match status" value="1"/>
</dbReference>
<evidence type="ECO:0000313" key="6">
    <source>
        <dbReference type="EMBL" id="TKR32783.1"/>
    </source>
</evidence>
<evidence type="ECO:0000313" key="7">
    <source>
        <dbReference type="Proteomes" id="UP000308707"/>
    </source>
</evidence>
<feature type="compositionally biased region" description="Basic residues" evidence="3">
    <location>
        <begin position="37"/>
        <end position="60"/>
    </location>
</feature>
<dbReference type="OrthoDB" id="236568at2"/>
<dbReference type="Pfam" id="PF00072">
    <property type="entry name" value="Response_reg"/>
    <property type="match status" value="1"/>
</dbReference>
<name>A0A4V5ZQT5_9GAMM</name>
<proteinExistence type="predicted"/>
<dbReference type="InterPro" id="IPR007492">
    <property type="entry name" value="LytTR_DNA-bd_dom"/>
</dbReference>
<dbReference type="PANTHER" id="PTHR37299:SF1">
    <property type="entry name" value="STAGE 0 SPORULATION PROTEIN A HOMOLOG"/>
    <property type="match status" value="1"/>
</dbReference>
<evidence type="ECO:0000256" key="3">
    <source>
        <dbReference type="SAM" id="MobiDB-lite"/>
    </source>
</evidence>
<feature type="domain" description="Response regulatory" evidence="4">
    <location>
        <begin position="119"/>
        <end position="232"/>
    </location>
</feature>
<keyword evidence="1" id="KW-0902">Two-component regulatory system</keyword>
<dbReference type="InterPro" id="IPR001789">
    <property type="entry name" value="Sig_transdc_resp-reg_receiver"/>
</dbReference>
<gene>
    <name evidence="6" type="ORF">FCE95_00150</name>
</gene>
<dbReference type="SUPFAM" id="SSF52172">
    <property type="entry name" value="CheY-like"/>
    <property type="match status" value="1"/>
</dbReference>
<dbReference type="GO" id="GO:0000156">
    <property type="term" value="F:phosphorelay response regulator activity"/>
    <property type="evidence" value="ECO:0007669"/>
    <property type="project" value="InterPro"/>
</dbReference>
<dbReference type="Proteomes" id="UP000308707">
    <property type="component" value="Unassembled WGS sequence"/>
</dbReference>
<keyword evidence="7" id="KW-1185">Reference proteome</keyword>
<feature type="region of interest" description="Disordered" evidence="3">
    <location>
        <begin position="21"/>
        <end position="60"/>
    </location>
</feature>
<dbReference type="SMART" id="SM00448">
    <property type="entry name" value="REC"/>
    <property type="match status" value="1"/>
</dbReference>
<evidence type="ECO:0000256" key="2">
    <source>
        <dbReference type="PROSITE-ProRule" id="PRU00169"/>
    </source>
</evidence>
<evidence type="ECO:0000259" key="5">
    <source>
        <dbReference type="PROSITE" id="PS50930"/>
    </source>
</evidence>
<dbReference type="AlphaFoldDB" id="A0A4V5ZQT5"/>
<dbReference type="EMBL" id="SZUA01000001">
    <property type="protein sequence ID" value="TKR32783.1"/>
    <property type="molecule type" value="Genomic_DNA"/>
</dbReference>
<dbReference type="PROSITE" id="PS50930">
    <property type="entry name" value="HTH_LYTTR"/>
    <property type="match status" value="1"/>
</dbReference>
<dbReference type="SMART" id="SM00850">
    <property type="entry name" value="LytTR"/>
    <property type="match status" value="1"/>
</dbReference>
<sequence>MGYRRGGMRCFGSAAAAAAFGRKRDPARDRRKDRARAPGRQRARRRRLAAAGSQRRRRRPIHRAAARHRLGQHTFAIGSAVRTGVRDGTRQQRSGRRNLRALALAAAPRKDRGMSRALRAVIVDDEPLARARLSRLLGDEREVEVLAEFADGESAVREMPALSPDVVFLDVRMPQMNGFAMLERLPAEPRPLVVFVTAYSEHAVQAFDARAVDYLVKPVAPDRLRDSVERIRRQLAGQASRDDARGRYPERLAVPDGARVRIVAVADIEYVLAQGNYVELKVGGRGLLLRETMAGIRERLDPAQFIRIHRSRIVRLSMVEQVEPYSAGQYVVRMRSGARLTSGRSYRAELRRALGLTPNAEA</sequence>
<feature type="modified residue" description="4-aspartylphosphate" evidence="2">
    <location>
        <position position="170"/>
    </location>
</feature>
<keyword evidence="2" id="KW-0597">Phosphoprotein</keyword>
<dbReference type="InterPro" id="IPR046947">
    <property type="entry name" value="LytR-like"/>
</dbReference>
<dbReference type="GO" id="GO:0003677">
    <property type="term" value="F:DNA binding"/>
    <property type="evidence" value="ECO:0007669"/>
    <property type="project" value="InterPro"/>
</dbReference>
<evidence type="ECO:0000259" key="4">
    <source>
        <dbReference type="PROSITE" id="PS50110"/>
    </source>
</evidence>
<reference evidence="6 7" key="1">
    <citation type="submission" date="2019-04" db="EMBL/GenBank/DDBJ databases">
        <title>Reference strain of H23.</title>
        <authorList>
            <person name="Luo X."/>
        </authorList>
    </citation>
    <scope>NUCLEOTIDE SEQUENCE [LARGE SCALE GENOMIC DNA]</scope>
    <source>
        <strain evidence="6 7">H23</strain>
    </source>
</reference>
<accession>A0A4V5ZQT5</accession>
<dbReference type="Gene3D" id="2.40.50.1020">
    <property type="entry name" value="LytTr DNA-binding domain"/>
    <property type="match status" value="1"/>
</dbReference>
<feature type="compositionally biased region" description="Basic and acidic residues" evidence="3">
    <location>
        <begin position="22"/>
        <end position="36"/>
    </location>
</feature>
<feature type="domain" description="HTH LytTR-type" evidence="5">
    <location>
        <begin position="252"/>
        <end position="356"/>
    </location>
</feature>
<dbReference type="InterPro" id="IPR011006">
    <property type="entry name" value="CheY-like_superfamily"/>
</dbReference>
<dbReference type="Gene3D" id="3.40.50.2300">
    <property type="match status" value="1"/>
</dbReference>
<evidence type="ECO:0000256" key="1">
    <source>
        <dbReference type="ARBA" id="ARBA00023012"/>
    </source>
</evidence>
<dbReference type="Pfam" id="PF04397">
    <property type="entry name" value="LytTR"/>
    <property type="match status" value="1"/>
</dbReference>
<organism evidence="6 7">
    <name type="scientific">Luteimonas gilva</name>
    <dbReference type="NCBI Taxonomy" id="2572684"/>
    <lineage>
        <taxon>Bacteria</taxon>
        <taxon>Pseudomonadati</taxon>
        <taxon>Pseudomonadota</taxon>
        <taxon>Gammaproteobacteria</taxon>
        <taxon>Lysobacterales</taxon>
        <taxon>Lysobacteraceae</taxon>
        <taxon>Luteimonas</taxon>
    </lineage>
</organism>
<comment type="caution">
    <text evidence="6">The sequence shown here is derived from an EMBL/GenBank/DDBJ whole genome shotgun (WGS) entry which is preliminary data.</text>
</comment>
<dbReference type="PANTHER" id="PTHR37299">
    <property type="entry name" value="TRANSCRIPTIONAL REGULATOR-RELATED"/>
    <property type="match status" value="1"/>
</dbReference>
<protein>
    <submittedName>
        <fullName evidence="6">Response regulator transcription factor</fullName>
    </submittedName>
</protein>